<dbReference type="Pfam" id="PF09511">
    <property type="entry name" value="RNA_lig_T4_1"/>
    <property type="match status" value="1"/>
</dbReference>
<evidence type="ECO:0000259" key="1">
    <source>
        <dbReference type="Pfam" id="PF09511"/>
    </source>
</evidence>
<sequence length="436" mass="51045">MTHLIYSISPAWSAKFNYWFISVILHLKCNSIQSIEIDNYKETNEVVAPAAVNFFVLHLCSKLKNLTMETLVVAPLHSVDTIDTTEDHSRIQAFYQLKQTLKKNQRVVNYTTRDQTIWTSWRIEEKIYKSHRDPLPSKARGLFTVHEDGVHRVVVRGYDKFFNVGETDDTQWDAFREGTEGPYDVTLKENGCIILISALSESSLAVTSKHALPKVQDDEYSHAGVGYKWLCKHLASVHMTERDLAEWIYHKDITLVAELCDDEFEEHVLEYEPANRGLYLHGINYNTMEYHTVPMDAVRQVAVVFGFFPPEYISLQNIQGVEDMSQEMQRTHKFLGREVEGVVVRCKKGGKDFQFKIKDRQYLQYREYREVTNIILSAKDKKKDAKNVWKRYEKTSDYIDWLESLIQTDPDRLKDYRKKKGIISMRKDFEKEIKSR</sequence>
<keyword evidence="3" id="KW-1185">Reference proteome</keyword>
<evidence type="ECO:0000313" key="2">
    <source>
        <dbReference type="EMBL" id="KAL0075253.1"/>
    </source>
</evidence>
<comment type="caution">
    <text evidence="2">The sequence shown here is derived from an EMBL/GenBank/DDBJ whole genome shotgun (WGS) entry which is preliminary data.</text>
</comment>
<dbReference type="InterPro" id="IPR019039">
    <property type="entry name" value="T4-Rnl1-like_N"/>
</dbReference>
<dbReference type="PANTHER" id="PTHR32004:SF1">
    <property type="entry name" value="TRNA LIGASE"/>
    <property type="match status" value="1"/>
</dbReference>
<evidence type="ECO:0000313" key="3">
    <source>
        <dbReference type="Proteomes" id="UP001448207"/>
    </source>
</evidence>
<accession>A0ABR3AKX2</accession>
<keyword evidence="2" id="KW-0436">Ligase</keyword>
<dbReference type="Proteomes" id="UP001448207">
    <property type="component" value="Unassembled WGS sequence"/>
</dbReference>
<gene>
    <name evidence="2" type="ORF">J3Q64DRAFT_1878326</name>
</gene>
<feature type="domain" description="T4 RNA ligase 1-like N-terminal" evidence="1">
    <location>
        <begin position="138"/>
        <end position="358"/>
    </location>
</feature>
<name>A0ABR3AKX2_PHYBL</name>
<proteinExistence type="predicted"/>
<organism evidence="2 3">
    <name type="scientific">Phycomyces blakesleeanus</name>
    <dbReference type="NCBI Taxonomy" id="4837"/>
    <lineage>
        <taxon>Eukaryota</taxon>
        <taxon>Fungi</taxon>
        <taxon>Fungi incertae sedis</taxon>
        <taxon>Mucoromycota</taxon>
        <taxon>Mucoromycotina</taxon>
        <taxon>Mucoromycetes</taxon>
        <taxon>Mucorales</taxon>
        <taxon>Phycomycetaceae</taxon>
        <taxon>Phycomyces</taxon>
    </lineage>
</organism>
<dbReference type="PANTHER" id="PTHR32004">
    <property type="entry name" value="TRNA LIGASE"/>
    <property type="match status" value="1"/>
</dbReference>
<dbReference type="GO" id="GO:0016874">
    <property type="term" value="F:ligase activity"/>
    <property type="evidence" value="ECO:0007669"/>
    <property type="project" value="UniProtKB-KW"/>
</dbReference>
<protein>
    <submittedName>
        <fullName evidence="2">RNA ligase-domain-containing protein</fullName>
    </submittedName>
</protein>
<reference evidence="2 3" key="1">
    <citation type="submission" date="2024-04" db="EMBL/GenBank/DDBJ databases">
        <title>Symmetric and asymmetric DNA N6-adenine methylation regulates different biological responses in Mucorales.</title>
        <authorList>
            <consortium name="Lawrence Berkeley National Laboratory"/>
            <person name="Lax C."/>
            <person name="Mondo S.J."/>
            <person name="Osorio-Concepcion M."/>
            <person name="Muszewska A."/>
            <person name="Corrochano-Luque M."/>
            <person name="Gutierrez G."/>
            <person name="Riley R."/>
            <person name="Lipzen A."/>
            <person name="Guo J."/>
            <person name="Hundley H."/>
            <person name="Amirebrahimi M."/>
            <person name="Ng V."/>
            <person name="Lorenzo-Gutierrez D."/>
            <person name="Binder U."/>
            <person name="Yang J."/>
            <person name="Song Y."/>
            <person name="Canovas D."/>
            <person name="Navarro E."/>
            <person name="Freitag M."/>
            <person name="Gabaldon T."/>
            <person name="Grigoriev I.V."/>
            <person name="Corrochano L.M."/>
            <person name="Nicolas F.E."/>
            <person name="Garre V."/>
        </authorList>
    </citation>
    <scope>NUCLEOTIDE SEQUENCE [LARGE SCALE GENOMIC DNA]</scope>
    <source>
        <strain evidence="2 3">L51</strain>
    </source>
</reference>
<dbReference type="EMBL" id="JBCLYO010000037">
    <property type="protein sequence ID" value="KAL0075253.1"/>
    <property type="molecule type" value="Genomic_DNA"/>
</dbReference>